<dbReference type="RefSeq" id="WP_093053322.1">
    <property type="nucleotide sequence ID" value="NZ_FOGT01000011.1"/>
</dbReference>
<protein>
    <submittedName>
        <fullName evidence="3">Uncharacterized protein</fullName>
    </submittedName>
</protein>
<keyword evidence="2" id="KW-0472">Membrane</keyword>
<dbReference type="Proteomes" id="UP000198571">
    <property type="component" value="Unassembled WGS sequence"/>
</dbReference>
<organism evidence="3 4">
    <name type="scientific">Salipaludibacillus aurantiacus</name>
    <dbReference type="NCBI Taxonomy" id="1601833"/>
    <lineage>
        <taxon>Bacteria</taxon>
        <taxon>Bacillati</taxon>
        <taxon>Bacillota</taxon>
        <taxon>Bacilli</taxon>
        <taxon>Bacillales</taxon>
        <taxon>Bacillaceae</taxon>
    </lineage>
</organism>
<keyword evidence="2" id="KW-0812">Transmembrane</keyword>
<evidence type="ECO:0000256" key="2">
    <source>
        <dbReference type="SAM" id="Phobius"/>
    </source>
</evidence>
<name>A0A1H9VIX5_9BACI</name>
<dbReference type="AlphaFoldDB" id="A0A1H9VIX5"/>
<reference evidence="4" key="1">
    <citation type="submission" date="2016-10" db="EMBL/GenBank/DDBJ databases">
        <authorList>
            <person name="Varghese N."/>
            <person name="Submissions S."/>
        </authorList>
    </citation>
    <scope>NUCLEOTIDE SEQUENCE [LARGE SCALE GENOMIC DNA]</scope>
    <source>
        <strain evidence="4">S9</strain>
    </source>
</reference>
<keyword evidence="4" id="KW-1185">Reference proteome</keyword>
<dbReference type="EMBL" id="FOGT01000011">
    <property type="protein sequence ID" value="SES21665.1"/>
    <property type="molecule type" value="Genomic_DNA"/>
</dbReference>
<proteinExistence type="predicted"/>
<evidence type="ECO:0000256" key="1">
    <source>
        <dbReference type="SAM" id="MobiDB-lite"/>
    </source>
</evidence>
<feature type="region of interest" description="Disordered" evidence="1">
    <location>
        <begin position="47"/>
        <end position="70"/>
    </location>
</feature>
<sequence length="70" mass="8634">MDFWFFIVLIVAMYYLYSAYENKKKYRLKERELRVEEKRLELEKMRLEKGRQDDEPVDSADRDNNGRPVV</sequence>
<accession>A0A1H9VIX5</accession>
<keyword evidence="2" id="KW-1133">Transmembrane helix</keyword>
<gene>
    <name evidence="3" type="ORF">SAMN05518684_11123</name>
</gene>
<dbReference type="STRING" id="1601833.SAMN05518684_11123"/>
<evidence type="ECO:0000313" key="4">
    <source>
        <dbReference type="Proteomes" id="UP000198571"/>
    </source>
</evidence>
<evidence type="ECO:0000313" key="3">
    <source>
        <dbReference type="EMBL" id="SES21665.1"/>
    </source>
</evidence>
<feature type="transmembrane region" description="Helical" evidence="2">
    <location>
        <begin position="6"/>
        <end position="22"/>
    </location>
</feature>